<protein>
    <submittedName>
        <fullName evidence="1">Uncharacterized protein</fullName>
    </submittedName>
</protein>
<gene>
    <name evidence="1" type="ORF">H8S64_16185</name>
</gene>
<evidence type="ECO:0000313" key="2">
    <source>
        <dbReference type="Proteomes" id="UP000646484"/>
    </source>
</evidence>
<organism evidence="1 2">
    <name type="scientific">Butyricimonas hominis</name>
    <dbReference type="NCBI Taxonomy" id="2763032"/>
    <lineage>
        <taxon>Bacteria</taxon>
        <taxon>Pseudomonadati</taxon>
        <taxon>Bacteroidota</taxon>
        <taxon>Bacteroidia</taxon>
        <taxon>Bacteroidales</taxon>
        <taxon>Odoribacteraceae</taxon>
        <taxon>Butyricimonas</taxon>
    </lineage>
</organism>
<accession>A0ABR7D3Z8</accession>
<comment type="caution">
    <text evidence="1">The sequence shown here is derived from an EMBL/GenBank/DDBJ whole genome shotgun (WGS) entry which is preliminary data.</text>
</comment>
<proteinExistence type="predicted"/>
<keyword evidence="2" id="KW-1185">Reference proteome</keyword>
<dbReference type="EMBL" id="JACOOH010000007">
    <property type="protein sequence ID" value="MBC5622634.1"/>
    <property type="molecule type" value="Genomic_DNA"/>
</dbReference>
<sequence length="148" mass="17703">MSDEELKKFFLNEAMLLCPATRFEESEIEKLHILFGSLRKINKLLGTLCNSNMEVHYMEVLNVFGFYFTEKEGERKVKHRMNTHLSAYSQFIFQLTKFKELTTHYYYYTNSHLKALAHVMQICYPNDFKEGEINEIEIKQFLAHEKEE</sequence>
<dbReference type="Proteomes" id="UP000646484">
    <property type="component" value="Unassembled WGS sequence"/>
</dbReference>
<name>A0ABR7D3Z8_9BACT</name>
<reference evidence="1 2" key="1">
    <citation type="submission" date="2020-08" db="EMBL/GenBank/DDBJ databases">
        <title>Genome public.</title>
        <authorList>
            <person name="Liu C."/>
            <person name="Sun Q."/>
        </authorList>
    </citation>
    <scope>NUCLEOTIDE SEQUENCE [LARGE SCALE GENOMIC DNA]</scope>
    <source>
        <strain evidence="1 2">NSJ-56</strain>
    </source>
</reference>
<evidence type="ECO:0000313" key="1">
    <source>
        <dbReference type="EMBL" id="MBC5622634.1"/>
    </source>
</evidence>
<dbReference type="RefSeq" id="WP_186977428.1">
    <property type="nucleotide sequence ID" value="NZ_JACOOH010000007.1"/>
</dbReference>